<feature type="signal peptide" evidence="1">
    <location>
        <begin position="1"/>
        <end position="19"/>
    </location>
</feature>
<keyword evidence="4" id="KW-1185">Reference proteome</keyword>
<sequence length="173" mass="19033">MVNLILSALLVCFGAQAFANPIGGVEGTVVGVVDGDTLDVSTGTVVYRVRLAAIDAPERSQAFGQRAKHELAAMVHGRRVSLRCSKQERRPEGQRSREICTVFSGGRDINLSLVSLGWAWHYKAYAREQSSADRNAYEAAEASARASARGLWEDRNVVAPWAYRRDLRKGVRE</sequence>
<evidence type="ECO:0000313" key="4">
    <source>
        <dbReference type="Proteomes" id="UP001595693"/>
    </source>
</evidence>
<name>A0ABV8DIG6_9BURK</name>
<gene>
    <name evidence="3" type="ORF">ACFOW3_25730</name>
</gene>
<dbReference type="InterPro" id="IPR016071">
    <property type="entry name" value="Staphylococal_nuclease_OB-fold"/>
</dbReference>
<organism evidence="3 4">
    <name type="scientific">Acidovorax facilis</name>
    <dbReference type="NCBI Taxonomy" id="12917"/>
    <lineage>
        <taxon>Bacteria</taxon>
        <taxon>Pseudomonadati</taxon>
        <taxon>Pseudomonadota</taxon>
        <taxon>Betaproteobacteria</taxon>
        <taxon>Burkholderiales</taxon>
        <taxon>Comamonadaceae</taxon>
        <taxon>Acidovorax</taxon>
    </lineage>
</organism>
<reference evidence="4" key="1">
    <citation type="journal article" date="2019" name="Int. J. Syst. Evol. Microbiol.">
        <title>The Global Catalogue of Microorganisms (GCM) 10K type strain sequencing project: providing services to taxonomists for standard genome sequencing and annotation.</title>
        <authorList>
            <consortium name="The Broad Institute Genomics Platform"/>
            <consortium name="The Broad Institute Genome Sequencing Center for Infectious Disease"/>
            <person name="Wu L."/>
            <person name="Ma J."/>
        </authorList>
    </citation>
    <scope>NUCLEOTIDE SEQUENCE [LARGE SCALE GENOMIC DNA]</scope>
    <source>
        <strain evidence="4">CCUG 2113</strain>
    </source>
</reference>
<keyword evidence="1" id="KW-0732">Signal</keyword>
<evidence type="ECO:0000313" key="3">
    <source>
        <dbReference type="EMBL" id="MFC3938023.1"/>
    </source>
</evidence>
<feature type="chain" id="PRO_5045337553" evidence="1">
    <location>
        <begin position="20"/>
        <end position="173"/>
    </location>
</feature>
<dbReference type="PROSITE" id="PS01123">
    <property type="entry name" value="TNASE_1"/>
    <property type="match status" value="1"/>
</dbReference>
<proteinExistence type="predicted"/>
<dbReference type="InterPro" id="IPR035437">
    <property type="entry name" value="SNase_OB-fold_sf"/>
</dbReference>
<comment type="caution">
    <text evidence="3">The sequence shown here is derived from an EMBL/GenBank/DDBJ whole genome shotgun (WGS) entry which is preliminary data.</text>
</comment>
<dbReference type="PANTHER" id="PTHR12302:SF26">
    <property type="entry name" value="BLR1266 PROTEIN"/>
    <property type="match status" value="1"/>
</dbReference>
<dbReference type="RefSeq" id="WP_055399877.1">
    <property type="nucleotide sequence ID" value="NZ_JAMXAX010000143.1"/>
</dbReference>
<dbReference type="EMBL" id="JBHSAJ010000160">
    <property type="protein sequence ID" value="MFC3938023.1"/>
    <property type="molecule type" value="Genomic_DNA"/>
</dbReference>
<accession>A0ABV8DIG6</accession>
<dbReference type="PROSITE" id="PS50830">
    <property type="entry name" value="TNASE_3"/>
    <property type="match status" value="1"/>
</dbReference>
<protein>
    <submittedName>
        <fullName evidence="3">Thermonuclease family protein</fullName>
    </submittedName>
</protein>
<feature type="domain" description="TNase-like" evidence="2">
    <location>
        <begin position="23"/>
        <end position="154"/>
    </location>
</feature>
<dbReference type="Proteomes" id="UP001595693">
    <property type="component" value="Unassembled WGS sequence"/>
</dbReference>
<dbReference type="Gene3D" id="2.40.50.90">
    <property type="match status" value="1"/>
</dbReference>
<dbReference type="InterPro" id="IPR002071">
    <property type="entry name" value="Thermonucl_AS"/>
</dbReference>
<evidence type="ECO:0000256" key="1">
    <source>
        <dbReference type="SAM" id="SignalP"/>
    </source>
</evidence>
<dbReference type="Pfam" id="PF00565">
    <property type="entry name" value="SNase"/>
    <property type="match status" value="1"/>
</dbReference>
<dbReference type="SUPFAM" id="SSF50199">
    <property type="entry name" value="Staphylococcal nuclease"/>
    <property type="match status" value="1"/>
</dbReference>
<dbReference type="SMART" id="SM00318">
    <property type="entry name" value="SNc"/>
    <property type="match status" value="1"/>
</dbReference>
<evidence type="ECO:0000259" key="2">
    <source>
        <dbReference type="PROSITE" id="PS50830"/>
    </source>
</evidence>
<dbReference type="PANTHER" id="PTHR12302">
    <property type="entry name" value="EBNA2 BINDING PROTEIN P100"/>
    <property type="match status" value="1"/>
</dbReference>